<evidence type="ECO:0008006" key="4">
    <source>
        <dbReference type="Google" id="ProtNLM"/>
    </source>
</evidence>
<feature type="region of interest" description="Disordered" evidence="1">
    <location>
        <begin position="1"/>
        <end position="21"/>
    </location>
</feature>
<dbReference type="OrthoDB" id="2655368at2"/>
<evidence type="ECO:0000313" key="3">
    <source>
        <dbReference type="Proteomes" id="UP000316968"/>
    </source>
</evidence>
<name>A0A4Y6V0T7_SACBS</name>
<organism evidence="2 3">
    <name type="scientific">Saccharibacillus brassicae</name>
    <dbReference type="NCBI Taxonomy" id="2583377"/>
    <lineage>
        <taxon>Bacteria</taxon>
        <taxon>Bacillati</taxon>
        <taxon>Bacillota</taxon>
        <taxon>Bacilli</taxon>
        <taxon>Bacillales</taxon>
        <taxon>Paenibacillaceae</taxon>
        <taxon>Saccharibacillus</taxon>
    </lineage>
</organism>
<dbReference type="KEGG" id="saca:FFV09_16290"/>
<accession>A0A4Y6V0T7</accession>
<evidence type="ECO:0000256" key="1">
    <source>
        <dbReference type="SAM" id="MobiDB-lite"/>
    </source>
</evidence>
<dbReference type="EMBL" id="CP041217">
    <property type="protein sequence ID" value="QDH22266.1"/>
    <property type="molecule type" value="Genomic_DNA"/>
</dbReference>
<dbReference type="RefSeq" id="WP_141448810.1">
    <property type="nucleotide sequence ID" value="NZ_CP041217.1"/>
</dbReference>
<dbReference type="Proteomes" id="UP000316968">
    <property type="component" value="Chromosome"/>
</dbReference>
<proteinExistence type="predicted"/>
<evidence type="ECO:0000313" key="2">
    <source>
        <dbReference type="EMBL" id="QDH22266.1"/>
    </source>
</evidence>
<feature type="compositionally biased region" description="Polar residues" evidence="1">
    <location>
        <begin position="1"/>
        <end position="13"/>
    </location>
</feature>
<sequence>MSQITEQHIQQKMRSLPDGSPNYEEMWSRIRLEVERRRSGWSEQTETVPEKTVFSRARQWTLAASAAAVIATAAGTAVYLEQRQAEPEAITADPAGQRVDASAEVDGVKLSLDNAVIGYQQTDGTTQMALQMSLSGLEGQAFDDAAFQTATLTDVDSGTSTPIEAFFNVDEGSDRLTLTRYIQENLPAAGEKRQYRLKMTDLHVNDRVEVPLENPAEGKSYEIIPADDFRFELSAYRWTAKDTKLSLEYRANQAEPVPDIYDSQKHETQVQHRGFIWAKNGDTVIKPKESRYGENGKTEFFDFGNLTGQERNNLQFVYAYAQTVKKVEGEWSIDFTVEGSTATPAAESVPIPDTAALEERTGMTLAEAQVTPFEVRIPVTREDDSSVLQDGKFMYYNRMILQAGEFETKGMQAPIPGLPYNPIEGVTTDGETMYFGFRGNQLQDLAKEPLTLKLRDALVARVYPDIWTEVQPPSDKVQAAGENMPDGSVMAYKIVRKGKDVQITTPTGGKFYLVTGTRLKVDGQTYEPDPKQSYYKDTGKTGFRMDVFKNVPEGSKFAINAGTYGVYDSSRDIDVQIR</sequence>
<gene>
    <name evidence="2" type="ORF">FFV09_16290</name>
</gene>
<protein>
    <recommendedName>
        <fullName evidence="4">DUF4179 domain-containing protein</fullName>
    </recommendedName>
</protein>
<keyword evidence="3" id="KW-1185">Reference proteome</keyword>
<dbReference type="AlphaFoldDB" id="A0A4Y6V0T7"/>
<reference evidence="2 3" key="1">
    <citation type="submission" date="2019-06" db="EMBL/GenBank/DDBJ databases">
        <title>Saccharibacillus brassicae sp. nov., an endophytic bacterium isolated from Chinese cabbage seeds (Brassica pekinensis).</title>
        <authorList>
            <person name="Jiang L."/>
            <person name="Lee J."/>
            <person name="Kim S.W."/>
        </authorList>
    </citation>
    <scope>NUCLEOTIDE SEQUENCE [LARGE SCALE GENOMIC DNA]</scope>
    <source>
        <strain evidence="3">KCTC 43072 / ATSA2</strain>
    </source>
</reference>